<proteinExistence type="predicted"/>
<dbReference type="Gramene" id="TKW03935">
    <property type="protein sequence ID" value="TKW03935"/>
    <property type="gene ID" value="SEVIR_7G076066v2"/>
</dbReference>
<dbReference type="PANTHER" id="PTHR32120">
    <property type="entry name" value="SMALL RIBOSOMAL SUBUNIT BIOGENESIS GTPASE RSGA"/>
    <property type="match status" value="1"/>
</dbReference>
<dbReference type="GO" id="GO:0005525">
    <property type="term" value="F:GTP binding"/>
    <property type="evidence" value="ECO:0007669"/>
    <property type="project" value="InterPro"/>
</dbReference>
<dbReference type="Pfam" id="PF03193">
    <property type="entry name" value="RsgA_GTPase"/>
    <property type="match status" value="1"/>
</dbReference>
<organism evidence="2 3">
    <name type="scientific">Setaria viridis</name>
    <name type="common">Green bristlegrass</name>
    <name type="synonym">Setaria italica subsp. viridis</name>
    <dbReference type="NCBI Taxonomy" id="4556"/>
    <lineage>
        <taxon>Eukaryota</taxon>
        <taxon>Viridiplantae</taxon>
        <taxon>Streptophyta</taxon>
        <taxon>Embryophyta</taxon>
        <taxon>Tracheophyta</taxon>
        <taxon>Spermatophyta</taxon>
        <taxon>Magnoliopsida</taxon>
        <taxon>Liliopsida</taxon>
        <taxon>Poales</taxon>
        <taxon>Poaceae</taxon>
        <taxon>PACMAD clade</taxon>
        <taxon>Panicoideae</taxon>
        <taxon>Panicodae</taxon>
        <taxon>Paniceae</taxon>
        <taxon>Cenchrinae</taxon>
        <taxon>Setaria</taxon>
    </lineage>
</organism>
<name>A0A4U6TR98_SETVI</name>
<dbReference type="Gene3D" id="3.40.50.300">
    <property type="entry name" value="P-loop containing nucleotide triphosphate hydrolases"/>
    <property type="match status" value="1"/>
</dbReference>
<dbReference type="Proteomes" id="UP000298652">
    <property type="component" value="Chromosome 7"/>
</dbReference>
<dbReference type="GO" id="GO:0003924">
    <property type="term" value="F:GTPase activity"/>
    <property type="evidence" value="ECO:0007669"/>
    <property type="project" value="InterPro"/>
</dbReference>
<dbReference type="InterPro" id="IPR010914">
    <property type="entry name" value="RsgA_GTPase_dom"/>
</dbReference>
<keyword evidence="3" id="KW-1185">Reference proteome</keyword>
<reference evidence="2" key="1">
    <citation type="submission" date="2019-03" db="EMBL/GenBank/DDBJ databases">
        <title>WGS assembly of Setaria viridis.</title>
        <authorList>
            <person name="Huang P."/>
            <person name="Jenkins J."/>
            <person name="Grimwood J."/>
            <person name="Barry K."/>
            <person name="Healey A."/>
            <person name="Mamidi S."/>
            <person name="Sreedasyam A."/>
            <person name="Shu S."/>
            <person name="Feldman M."/>
            <person name="Wu J."/>
            <person name="Yu Y."/>
            <person name="Chen C."/>
            <person name="Johnson J."/>
            <person name="Rokhsar D."/>
            <person name="Baxter I."/>
            <person name="Schmutz J."/>
            <person name="Brutnell T."/>
            <person name="Kellogg E."/>
        </authorList>
    </citation>
    <scope>NUCLEOTIDE SEQUENCE [LARGE SCALE GENOMIC DNA]</scope>
</reference>
<dbReference type="InterPro" id="IPR027417">
    <property type="entry name" value="P-loop_NTPase"/>
</dbReference>
<gene>
    <name evidence="2" type="ORF">SEVIR_7G076066v2</name>
</gene>
<dbReference type="PANTHER" id="PTHR32120:SF11">
    <property type="entry name" value="SMALL RIBOSOMAL SUBUNIT BIOGENESIS GTPASE RSGA 1, MITOCHONDRIAL-RELATED"/>
    <property type="match status" value="1"/>
</dbReference>
<evidence type="ECO:0000313" key="2">
    <source>
        <dbReference type="EMBL" id="TKW03935.1"/>
    </source>
</evidence>
<dbReference type="OMA" id="ERYHTIC"/>
<evidence type="ECO:0000259" key="1">
    <source>
        <dbReference type="Pfam" id="PF03193"/>
    </source>
</evidence>
<sequence length="148" mass="16733">MTTLKSLVVHIAFQNSKWFGEQRFGTMSKECGKGKHTTCHVSLLPTTGGGFLADTPGFNQPSLLKVTKQILSLQKHFQSEERCSRKMSPPSTYLMTVHLGEYGCVVKGDSERYHTICRCLIRSRSENHSSYEHLEQKEVIGTKQVLWA</sequence>
<dbReference type="InterPro" id="IPR004881">
    <property type="entry name" value="Ribosome_biogen_GTPase_RsgA"/>
</dbReference>
<feature type="domain" description="EngC GTPase" evidence="1">
    <location>
        <begin position="21"/>
        <end position="63"/>
    </location>
</feature>
<dbReference type="AlphaFoldDB" id="A0A4U6TR98"/>
<protein>
    <recommendedName>
        <fullName evidence="1">EngC GTPase domain-containing protein</fullName>
    </recommendedName>
</protein>
<dbReference type="EMBL" id="CM016558">
    <property type="protein sequence ID" value="TKW03935.1"/>
    <property type="molecule type" value="Genomic_DNA"/>
</dbReference>
<accession>A0A4U6TR98</accession>
<evidence type="ECO:0000313" key="3">
    <source>
        <dbReference type="Proteomes" id="UP000298652"/>
    </source>
</evidence>